<dbReference type="EMBL" id="QGNW01001128">
    <property type="protein sequence ID" value="RVW54341.1"/>
    <property type="molecule type" value="Genomic_DNA"/>
</dbReference>
<dbReference type="InterPro" id="IPR008906">
    <property type="entry name" value="HATC_C_dom"/>
</dbReference>
<dbReference type="InterPro" id="IPR012337">
    <property type="entry name" value="RNaseH-like_sf"/>
</dbReference>
<dbReference type="Pfam" id="PF04937">
    <property type="entry name" value="DUF659"/>
    <property type="match status" value="1"/>
</dbReference>
<dbReference type="AlphaFoldDB" id="A0A438F2Z5"/>
<dbReference type="SUPFAM" id="SSF53098">
    <property type="entry name" value="Ribonuclease H-like"/>
    <property type="match status" value="1"/>
</dbReference>
<dbReference type="GO" id="GO:0046983">
    <property type="term" value="F:protein dimerization activity"/>
    <property type="evidence" value="ECO:0007669"/>
    <property type="project" value="InterPro"/>
</dbReference>
<gene>
    <name evidence="4" type="ORF">CK203_068387</name>
</gene>
<feature type="compositionally biased region" description="Low complexity" evidence="1">
    <location>
        <begin position="540"/>
        <end position="558"/>
    </location>
</feature>
<evidence type="ECO:0000256" key="1">
    <source>
        <dbReference type="SAM" id="MobiDB-lite"/>
    </source>
</evidence>
<protein>
    <submittedName>
        <fullName evidence="4">Uncharacterized protein</fullName>
    </submittedName>
</protein>
<evidence type="ECO:0000259" key="2">
    <source>
        <dbReference type="Pfam" id="PF04937"/>
    </source>
</evidence>
<dbReference type="InterPro" id="IPR007021">
    <property type="entry name" value="DUF659"/>
</dbReference>
<proteinExistence type="predicted"/>
<dbReference type="PANTHER" id="PTHR32166">
    <property type="entry name" value="OSJNBA0013A04.12 PROTEIN"/>
    <property type="match status" value="1"/>
</dbReference>
<name>A0A438F2Z5_VITVI</name>
<feature type="region of interest" description="Disordered" evidence="1">
    <location>
        <begin position="539"/>
        <end position="563"/>
    </location>
</feature>
<accession>A0A438F2Z5</accession>
<comment type="caution">
    <text evidence="4">The sequence shown here is derived from an EMBL/GenBank/DDBJ whole genome shotgun (WGS) entry which is preliminary data.</text>
</comment>
<evidence type="ECO:0000259" key="3">
    <source>
        <dbReference type="Pfam" id="PF05699"/>
    </source>
</evidence>
<dbReference type="Proteomes" id="UP000288805">
    <property type="component" value="Unassembled WGS sequence"/>
</dbReference>
<evidence type="ECO:0000313" key="4">
    <source>
        <dbReference type="EMBL" id="RVW54341.1"/>
    </source>
</evidence>
<sequence>MPTESDKWGWKHVSVFGGFDKGSGVGVKSCPAIDRSLREAFQILEEERLARKKKRTSGSGKTGKRIRTSQPSVTCVWKTIAKEDVDDIVARFFYADGLDFNIVNSPYFLEMTKAIAAFGPGYEPPTTEKLSDLFLSKEKAKIEKAMALVRESWPHTGCTILCVNRLCRTQGRYYTNIFVSSPRGLMFLKALDINDGDGMDNMFVDVLSDAIMEVEPTNVLQIISNLGHASESFESLILSKFPHLFWSPCTSHSICVLMEDITKLDWIKPIVLCAKEIDECILTYQRSSLCVLTLESSDPLSTKFAPSYCIVERIFELKQALLGVVVSEEWKQWKLTIQEDVLNVETAILGDNFWSRACSLLQFFEPFALEAVKSKGVDDILLNQLELLIESKWDMLFSPLHASGYILNPKYFGKGQSKDKTIMRGWKATLDRYESDSATRRVLREQLSSYWRLEGSFGEEDAVDCRDKMDPVAWWENFGFETPHLQTLAIKILSQVSSVSMYQETWQDNEFLCQTAVNGLGVERAEDLVFVRNNLRLHSQRNGNSSSSPGNRNQSSSPASGDKTWESVHIDQMKGIVILTSGCSYRGNPHSKRNSMARFKCSMQLYLLTDAEQLKEGSQLDFAVKIKPLADGTASCGDEVAATVSYFSH</sequence>
<feature type="domain" description="HAT C-terminal dimerisation" evidence="3">
    <location>
        <begin position="460"/>
        <end position="535"/>
    </location>
</feature>
<dbReference type="Pfam" id="PF05699">
    <property type="entry name" value="Dimer_Tnp_hAT"/>
    <property type="match status" value="1"/>
</dbReference>
<reference evidence="4 5" key="1">
    <citation type="journal article" date="2018" name="PLoS Genet.">
        <title>Population sequencing reveals clonal diversity and ancestral inbreeding in the grapevine cultivar Chardonnay.</title>
        <authorList>
            <person name="Roach M.J."/>
            <person name="Johnson D.L."/>
            <person name="Bohlmann J."/>
            <person name="van Vuuren H.J."/>
            <person name="Jones S.J."/>
            <person name="Pretorius I.S."/>
            <person name="Schmidt S.A."/>
            <person name="Borneman A.R."/>
        </authorList>
    </citation>
    <scope>NUCLEOTIDE SEQUENCE [LARGE SCALE GENOMIC DNA]</scope>
    <source>
        <strain evidence="5">cv. Chardonnay</strain>
        <tissue evidence="4">Leaf</tissue>
    </source>
</reference>
<evidence type="ECO:0000313" key="5">
    <source>
        <dbReference type="Proteomes" id="UP000288805"/>
    </source>
</evidence>
<feature type="domain" description="DUF659" evidence="2">
    <location>
        <begin position="125"/>
        <end position="277"/>
    </location>
</feature>
<organism evidence="4 5">
    <name type="scientific">Vitis vinifera</name>
    <name type="common">Grape</name>
    <dbReference type="NCBI Taxonomy" id="29760"/>
    <lineage>
        <taxon>Eukaryota</taxon>
        <taxon>Viridiplantae</taxon>
        <taxon>Streptophyta</taxon>
        <taxon>Embryophyta</taxon>
        <taxon>Tracheophyta</taxon>
        <taxon>Spermatophyta</taxon>
        <taxon>Magnoliopsida</taxon>
        <taxon>eudicotyledons</taxon>
        <taxon>Gunneridae</taxon>
        <taxon>Pentapetalae</taxon>
        <taxon>rosids</taxon>
        <taxon>Vitales</taxon>
        <taxon>Vitaceae</taxon>
        <taxon>Viteae</taxon>
        <taxon>Vitis</taxon>
    </lineage>
</organism>
<dbReference type="PANTHER" id="PTHR32166:SF85">
    <property type="entry name" value="DIMERIZATION, PUTATIVE-RELATED"/>
    <property type="match status" value="1"/>
</dbReference>